<accession>A0AA41BKP0</accession>
<reference evidence="1" key="1">
    <citation type="submission" date="2020-10" db="EMBL/GenBank/DDBJ databases">
        <title>New Zealand Leptospira genomics.</title>
        <authorList>
            <person name="Wilkinson D.A."/>
            <person name="Nisa S."/>
            <person name="Moinet M."/>
            <person name="Benschop J."/>
        </authorList>
    </citation>
    <scope>NUCLEOTIDE SEQUENCE</scope>
    <source>
        <strain evidence="1">ESR8</strain>
    </source>
</reference>
<dbReference type="EMBL" id="JADDXF010000487">
    <property type="protein sequence ID" value="MBE8432291.1"/>
    <property type="molecule type" value="Genomic_DNA"/>
</dbReference>
<organism evidence="1 2">
    <name type="scientific">Leptospira interrogans serovar Pomona</name>
    <dbReference type="NCBI Taxonomy" id="44276"/>
    <lineage>
        <taxon>Bacteria</taxon>
        <taxon>Pseudomonadati</taxon>
        <taxon>Spirochaetota</taxon>
        <taxon>Spirochaetia</taxon>
        <taxon>Leptospirales</taxon>
        <taxon>Leptospiraceae</taxon>
        <taxon>Leptospira</taxon>
    </lineage>
</organism>
<sequence length="54" mass="6576">MDQEFKRWPHLFKMIEAGARIELTGYIFNNTFRLHLEKFVKLCLENYDKNDLTP</sequence>
<name>A0AA41BKP0_LEPIR</name>
<protein>
    <submittedName>
        <fullName evidence="1">Uncharacterized protein</fullName>
    </submittedName>
</protein>
<evidence type="ECO:0000313" key="1">
    <source>
        <dbReference type="EMBL" id="MBE8432291.1"/>
    </source>
</evidence>
<gene>
    <name evidence="1" type="ORF">IQB77_21500</name>
</gene>
<dbReference type="Proteomes" id="UP000644282">
    <property type="component" value="Unassembled WGS sequence"/>
</dbReference>
<proteinExistence type="predicted"/>
<comment type="caution">
    <text evidence="1">The sequence shown here is derived from an EMBL/GenBank/DDBJ whole genome shotgun (WGS) entry which is preliminary data.</text>
</comment>
<feature type="non-terminal residue" evidence="1">
    <location>
        <position position="54"/>
    </location>
</feature>
<dbReference type="AlphaFoldDB" id="A0AA41BKP0"/>
<evidence type="ECO:0000313" key="2">
    <source>
        <dbReference type="Proteomes" id="UP000644282"/>
    </source>
</evidence>